<feature type="region of interest" description="Disordered" evidence="1">
    <location>
        <begin position="240"/>
        <end position="265"/>
    </location>
</feature>
<dbReference type="InterPro" id="IPR036523">
    <property type="entry name" value="SurE-like_sf"/>
</dbReference>
<reference evidence="3" key="1">
    <citation type="journal article" date="2021" name="New Phytol.">
        <title>Evolutionary innovations through gain and loss of genes in the ectomycorrhizal Boletales.</title>
        <authorList>
            <person name="Wu G."/>
            <person name="Miyauchi S."/>
            <person name="Morin E."/>
            <person name="Kuo A."/>
            <person name="Drula E."/>
            <person name="Varga T."/>
            <person name="Kohler A."/>
            <person name="Feng B."/>
            <person name="Cao Y."/>
            <person name="Lipzen A."/>
            <person name="Daum C."/>
            <person name="Hundley H."/>
            <person name="Pangilinan J."/>
            <person name="Johnson J."/>
            <person name="Barry K."/>
            <person name="LaButti K."/>
            <person name="Ng V."/>
            <person name="Ahrendt S."/>
            <person name="Min B."/>
            <person name="Choi I.G."/>
            <person name="Park H."/>
            <person name="Plett J.M."/>
            <person name="Magnuson J."/>
            <person name="Spatafora J.W."/>
            <person name="Nagy L.G."/>
            <person name="Henrissat B."/>
            <person name="Grigoriev I.V."/>
            <person name="Yang Z.L."/>
            <person name="Xu J."/>
            <person name="Martin F.M."/>
        </authorList>
    </citation>
    <scope>NUCLEOTIDE SEQUENCE</scope>
    <source>
        <strain evidence="3">KKN 215</strain>
    </source>
</reference>
<dbReference type="GO" id="GO:0000932">
    <property type="term" value="C:P-body"/>
    <property type="evidence" value="ECO:0007669"/>
    <property type="project" value="TreeGrafter"/>
</dbReference>
<dbReference type="SUPFAM" id="SSF64167">
    <property type="entry name" value="SurE-like"/>
    <property type="match status" value="1"/>
</dbReference>
<dbReference type="AlphaFoldDB" id="A0A8K0US55"/>
<dbReference type="PANTHER" id="PTHR47551">
    <property type="entry name" value="TUBULIN--TYROSINE LIGASE PBY1-RELATED"/>
    <property type="match status" value="1"/>
</dbReference>
<dbReference type="GO" id="GO:0016787">
    <property type="term" value="F:hydrolase activity"/>
    <property type="evidence" value="ECO:0007669"/>
    <property type="project" value="InterPro"/>
</dbReference>
<evidence type="ECO:0000313" key="3">
    <source>
        <dbReference type="EMBL" id="KAH8102641.1"/>
    </source>
</evidence>
<organism evidence="3 4">
    <name type="scientific">Cristinia sonorae</name>
    <dbReference type="NCBI Taxonomy" id="1940300"/>
    <lineage>
        <taxon>Eukaryota</taxon>
        <taxon>Fungi</taxon>
        <taxon>Dikarya</taxon>
        <taxon>Basidiomycota</taxon>
        <taxon>Agaricomycotina</taxon>
        <taxon>Agaricomycetes</taxon>
        <taxon>Agaricomycetidae</taxon>
        <taxon>Agaricales</taxon>
        <taxon>Pleurotineae</taxon>
        <taxon>Stephanosporaceae</taxon>
        <taxon>Cristinia</taxon>
    </lineage>
</organism>
<dbReference type="InterPro" id="IPR002828">
    <property type="entry name" value="SurE-like_Pase/nucleotidase"/>
</dbReference>
<dbReference type="NCBIfam" id="TIGR00087">
    <property type="entry name" value="surE"/>
    <property type="match status" value="1"/>
</dbReference>
<dbReference type="Pfam" id="PF01975">
    <property type="entry name" value="SurE"/>
    <property type="match status" value="1"/>
</dbReference>
<sequence>MSSKAPLRVLLTNDDGPPGRDSPYIYGLYRHLKDDLGWDVKVVIPSSQKSWIGKAYQITETVKGRYFYPRQPDGVQGDLSEFPRPLKDGEHAEWVLLDGTPATCANIALHNLYPGQIDLLISGPNLGRNTSAAFSLSSGTIGAALSSSLSKIRSIAVSYGTVVHPTPAVYFEPAHLLSSHIIRYLWDNWGLDEGGIRNGEVDLYNVNVPMVEGLLTEKGLDIYWTKIWRNSYGRLFKAQETKPTTSPAGPDSLNAPSAGFKESNGDHQVDDSMKLVFRFAPDIAPLINPAKSSLPLGTDGWAISNGWASVTPLRASFAEPPSVQEQEETVQQADKRLWKMKL</sequence>
<dbReference type="EMBL" id="JAEVFJ010000009">
    <property type="protein sequence ID" value="KAH8102641.1"/>
    <property type="molecule type" value="Genomic_DNA"/>
</dbReference>
<name>A0A8K0US55_9AGAR</name>
<protein>
    <submittedName>
        <fullName evidence="3">Sure-like protein</fullName>
    </submittedName>
</protein>
<evidence type="ECO:0000313" key="4">
    <source>
        <dbReference type="Proteomes" id="UP000813824"/>
    </source>
</evidence>
<gene>
    <name evidence="3" type="ORF">BXZ70DRAFT_929318</name>
</gene>
<proteinExistence type="predicted"/>
<keyword evidence="4" id="KW-1185">Reference proteome</keyword>
<comment type="caution">
    <text evidence="3">The sequence shown here is derived from an EMBL/GenBank/DDBJ whole genome shotgun (WGS) entry which is preliminary data.</text>
</comment>
<dbReference type="InterPro" id="IPR027746">
    <property type="entry name" value="TTL"/>
</dbReference>
<dbReference type="Gene3D" id="3.40.1210.10">
    <property type="entry name" value="Survival protein SurE-like phosphatase/nucleotidase"/>
    <property type="match status" value="1"/>
</dbReference>
<dbReference type="OrthoDB" id="202825at2759"/>
<evidence type="ECO:0000256" key="1">
    <source>
        <dbReference type="SAM" id="MobiDB-lite"/>
    </source>
</evidence>
<accession>A0A8K0US55</accession>
<dbReference type="Proteomes" id="UP000813824">
    <property type="component" value="Unassembled WGS sequence"/>
</dbReference>
<dbReference type="PANTHER" id="PTHR47551:SF1">
    <property type="entry name" value="TUBULIN--TYROSINE LIGASE PBY1-RELATED"/>
    <property type="match status" value="1"/>
</dbReference>
<evidence type="ECO:0000259" key="2">
    <source>
        <dbReference type="Pfam" id="PF01975"/>
    </source>
</evidence>
<feature type="domain" description="Survival protein SurE-like phosphatase/nucleotidase" evidence="2">
    <location>
        <begin position="9"/>
        <end position="232"/>
    </location>
</feature>